<accession>A0AB34JQD5</accession>
<dbReference type="AlphaFoldDB" id="A0AB34JQD5"/>
<evidence type="ECO:0000256" key="1">
    <source>
        <dbReference type="SAM" id="MobiDB-lite"/>
    </source>
</evidence>
<comment type="caution">
    <text evidence="2">The sequence shown here is derived from an EMBL/GenBank/DDBJ whole genome shotgun (WGS) entry which is preliminary data.</text>
</comment>
<keyword evidence="3" id="KW-1185">Reference proteome</keyword>
<evidence type="ECO:0000313" key="2">
    <source>
        <dbReference type="EMBL" id="KAL1523333.1"/>
    </source>
</evidence>
<feature type="compositionally biased region" description="Low complexity" evidence="1">
    <location>
        <begin position="74"/>
        <end position="88"/>
    </location>
</feature>
<feature type="region of interest" description="Disordered" evidence="1">
    <location>
        <begin position="74"/>
        <end position="100"/>
    </location>
</feature>
<protein>
    <submittedName>
        <fullName evidence="2">Uncharacterized protein</fullName>
    </submittedName>
</protein>
<proteinExistence type="predicted"/>
<sequence length="195" mass="20779">MSSLATASFAIAHHTIACLTFTSPVTTDASPPMPHHCCLTSAFFTTSLTTAPFASACALTAAYFTAASAGTADVAPPHSPSPQLLAAPPSSPPPRPAPSPLLSCRPHHGLPHHRFIHHHRRSVVTTAVTASTLLVSPPLPYSWSAMTCTLPATAHVNSHAHFPHQRLLVIDYTTTHHQQLRYCHPSQLMIVSLCP</sequence>
<dbReference type="EMBL" id="JBGBPQ010000006">
    <property type="protein sequence ID" value="KAL1523333.1"/>
    <property type="molecule type" value="Genomic_DNA"/>
</dbReference>
<feature type="compositionally biased region" description="Pro residues" evidence="1">
    <location>
        <begin position="89"/>
        <end position="99"/>
    </location>
</feature>
<gene>
    <name evidence="2" type="ORF">AB1Y20_018279</name>
</gene>
<reference evidence="2 3" key="1">
    <citation type="journal article" date="2024" name="Science">
        <title>Giant polyketide synthase enzymes in the biosynthesis of giant marine polyether toxins.</title>
        <authorList>
            <person name="Fallon T.R."/>
            <person name="Shende V.V."/>
            <person name="Wierzbicki I.H."/>
            <person name="Pendleton A.L."/>
            <person name="Watervoot N.F."/>
            <person name="Auber R.P."/>
            <person name="Gonzalez D.J."/>
            <person name="Wisecaver J.H."/>
            <person name="Moore B.S."/>
        </authorList>
    </citation>
    <scope>NUCLEOTIDE SEQUENCE [LARGE SCALE GENOMIC DNA]</scope>
    <source>
        <strain evidence="2 3">12B1</strain>
    </source>
</reference>
<name>A0AB34JQD5_PRYPA</name>
<evidence type="ECO:0000313" key="3">
    <source>
        <dbReference type="Proteomes" id="UP001515480"/>
    </source>
</evidence>
<dbReference type="Proteomes" id="UP001515480">
    <property type="component" value="Unassembled WGS sequence"/>
</dbReference>
<organism evidence="2 3">
    <name type="scientific">Prymnesium parvum</name>
    <name type="common">Toxic golden alga</name>
    <dbReference type="NCBI Taxonomy" id="97485"/>
    <lineage>
        <taxon>Eukaryota</taxon>
        <taxon>Haptista</taxon>
        <taxon>Haptophyta</taxon>
        <taxon>Prymnesiophyceae</taxon>
        <taxon>Prymnesiales</taxon>
        <taxon>Prymnesiaceae</taxon>
        <taxon>Prymnesium</taxon>
    </lineage>
</organism>